<dbReference type="RefSeq" id="WP_376940432.1">
    <property type="nucleotide sequence ID" value="NZ_JBHMBC010000002.1"/>
</dbReference>
<feature type="region of interest" description="Disordered" evidence="1">
    <location>
        <begin position="1"/>
        <end position="22"/>
    </location>
</feature>
<proteinExistence type="predicted"/>
<gene>
    <name evidence="3" type="ORF">ACFFP1_01365</name>
</gene>
<evidence type="ECO:0000313" key="4">
    <source>
        <dbReference type="Proteomes" id="UP001589702"/>
    </source>
</evidence>
<keyword evidence="2" id="KW-0472">Membrane</keyword>
<organism evidence="3 4">
    <name type="scientific">Arthrobacter ramosus</name>
    <dbReference type="NCBI Taxonomy" id="1672"/>
    <lineage>
        <taxon>Bacteria</taxon>
        <taxon>Bacillati</taxon>
        <taxon>Actinomycetota</taxon>
        <taxon>Actinomycetes</taxon>
        <taxon>Micrococcales</taxon>
        <taxon>Micrococcaceae</taxon>
        <taxon>Arthrobacter</taxon>
    </lineage>
</organism>
<name>A0ABV5XTT9_ARTRM</name>
<sequence>MSVGQQACSVVPTEGFPPKVRPSSKEAMMLGIQQTDAGMPDPGIYFQWGDFLIQFGNLMVIAIMVALFVLALVVPFPGRRSRK</sequence>
<keyword evidence="4" id="KW-1185">Reference proteome</keyword>
<evidence type="ECO:0000313" key="3">
    <source>
        <dbReference type="EMBL" id="MFB9818145.1"/>
    </source>
</evidence>
<dbReference type="EMBL" id="JBHMBC010000002">
    <property type="protein sequence ID" value="MFB9818145.1"/>
    <property type="molecule type" value="Genomic_DNA"/>
</dbReference>
<evidence type="ECO:0000256" key="1">
    <source>
        <dbReference type="SAM" id="MobiDB-lite"/>
    </source>
</evidence>
<reference evidence="3 4" key="1">
    <citation type="submission" date="2024-09" db="EMBL/GenBank/DDBJ databases">
        <authorList>
            <person name="Sun Q."/>
            <person name="Mori K."/>
        </authorList>
    </citation>
    <scope>NUCLEOTIDE SEQUENCE [LARGE SCALE GENOMIC DNA]</scope>
    <source>
        <strain evidence="3 4">JCM 1334</strain>
    </source>
</reference>
<evidence type="ECO:0000256" key="2">
    <source>
        <dbReference type="SAM" id="Phobius"/>
    </source>
</evidence>
<keyword evidence="2" id="KW-1133">Transmembrane helix</keyword>
<accession>A0ABV5XTT9</accession>
<comment type="caution">
    <text evidence="3">The sequence shown here is derived from an EMBL/GenBank/DDBJ whole genome shotgun (WGS) entry which is preliminary data.</text>
</comment>
<dbReference type="Proteomes" id="UP001589702">
    <property type="component" value="Unassembled WGS sequence"/>
</dbReference>
<evidence type="ECO:0008006" key="5">
    <source>
        <dbReference type="Google" id="ProtNLM"/>
    </source>
</evidence>
<keyword evidence="2" id="KW-0812">Transmembrane</keyword>
<feature type="transmembrane region" description="Helical" evidence="2">
    <location>
        <begin position="51"/>
        <end position="74"/>
    </location>
</feature>
<protein>
    <recommendedName>
        <fullName evidence="5">CDR ABC transporter domain-containing protein</fullName>
    </recommendedName>
</protein>